<dbReference type="Proteomes" id="UP000307440">
    <property type="component" value="Unassembled WGS sequence"/>
</dbReference>
<evidence type="ECO:0000313" key="1">
    <source>
        <dbReference type="EMBL" id="TFK20051.1"/>
    </source>
</evidence>
<evidence type="ECO:0000313" key="2">
    <source>
        <dbReference type="Proteomes" id="UP000307440"/>
    </source>
</evidence>
<proteinExistence type="predicted"/>
<sequence length="161" mass="18582">MPHEPKARKNVAIPAPLRHKTQEERIHMAIQAMHNSGYHKNGHTNLTYRHTVELFGVPRSTLEDRFKGKTRPAQFAHESQQKLTHSQEEVLLNYAAAISGKDIGLHWVDHYLACQKDTLKIKWTQALEKCCVQALNPTTVKEFFDELLQIVEEYKIDPSNM</sequence>
<gene>
    <name evidence="1" type="ORF">FA15DRAFT_708439</name>
</gene>
<dbReference type="EMBL" id="ML210314">
    <property type="protein sequence ID" value="TFK20051.1"/>
    <property type="molecule type" value="Genomic_DNA"/>
</dbReference>
<accession>A0A5C3KIH6</accession>
<evidence type="ECO:0008006" key="3">
    <source>
        <dbReference type="Google" id="ProtNLM"/>
    </source>
</evidence>
<dbReference type="AlphaFoldDB" id="A0A5C3KIH6"/>
<dbReference type="OrthoDB" id="3265672at2759"/>
<keyword evidence="2" id="KW-1185">Reference proteome</keyword>
<name>A0A5C3KIH6_COPMA</name>
<reference evidence="1 2" key="1">
    <citation type="journal article" date="2019" name="Nat. Ecol. Evol.">
        <title>Megaphylogeny resolves global patterns of mushroom evolution.</title>
        <authorList>
            <person name="Varga T."/>
            <person name="Krizsan K."/>
            <person name="Foldi C."/>
            <person name="Dima B."/>
            <person name="Sanchez-Garcia M."/>
            <person name="Sanchez-Ramirez S."/>
            <person name="Szollosi G.J."/>
            <person name="Szarkandi J.G."/>
            <person name="Papp V."/>
            <person name="Albert L."/>
            <person name="Andreopoulos W."/>
            <person name="Angelini C."/>
            <person name="Antonin V."/>
            <person name="Barry K.W."/>
            <person name="Bougher N.L."/>
            <person name="Buchanan P."/>
            <person name="Buyck B."/>
            <person name="Bense V."/>
            <person name="Catcheside P."/>
            <person name="Chovatia M."/>
            <person name="Cooper J."/>
            <person name="Damon W."/>
            <person name="Desjardin D."/>
            <person name="Finy P."/>
            <person name="Geml J."/>
            <person name="Haridas S."/>
            <person name="Hughes K."/>
            <person name="Justo A."/>
            <person name="Karasinski D."/>
            <person name="Kautmanova I."/>
            <person name="Kiss B."/>
            <person name="Kocsube S."/>
            <person name="Kotiranta H."/>
            <person name="LaButti K.M."/>
            <person name="Lechner B.E."/>
            <person name="Liimatainen K."/>
            <person name="Lipzen A."/>
            <person name="Lukacs Z."/>
            <person name="Mihaltcheva S."/>
            <person name="Morgado L.N."/>
            <person name="Niskanen T."/>
            <person name="Noordeloos M.E."/>
            <person name="Ohm R.A."/>
            <person name="Ortiz-Santana B."/>
            <person name="Ovrebo C."/>
            <person name="Racz N."/>
            <person name="Riley R."/>
            <person name="Savchenko A."/>
            <person name="Shiryaev A."/>
            <person name="Soop K."/>
            <person name="Spirin V."/>
            <person name="Szebenyi C."/>
            <person name="Tomsovsky M."/>
            <person name="Tulloss R.E."/>
            <person name="Uehling J."/>
            <person name="Grigoriev I.V."/>
            <person name="Vagvolgyi C."/>
            <person name="Papp T."/>
            <person name="Martin F.M."/>
            <person name="Miettinen O."/>
            <person name="Hibbett D.S."/>
            <person name="Nagy L.G."/>
        </authorList>
    </citation>
    <scope>NUCLEOTIDE SEQUENCE [LARGE SCALE GENOMIC DNA]</scope>
    <source>
        <strain evidence="1 2">CBS 121175</strain>
    </source>
</reference>
<organism evidence="1 2">
    <name type="scientific">Coprinopsis marcescibilis</name>
    <name type="common">Agaric fungus</name>
    <name type="synonym">Psathyrella marcescibilis</name>
    <dbReference type="NCBI Taxonomy" id="230819"/>
    <lineage>
        <taxon>Eukaryota</taxon>
        <taxon>Fungi</taxon>
        <taxon>Dikarya</taxon>
        <taxon>Basidiomycota</taxon>
        <taxon>Agaricomycotina</taxon>
        <taxon>Agaricomycetes</taxon>
        <taxon>Agaricomycetidae</taxon>
        <taxon>Agaricales</taxon>
        <taxon>Agaricineae</taxon>
        <taxon>Psathyrellaceae</taxon>
        <taxon>Coprinopsis</taxon>
    </lineage>
</organism>
<protein>
    <recommendedName>
        <fullName evidence="3">HTH psq-type domain-containing protein</fullName>
    </recommendedName>
</protein>